<dbReference type="AlphaFoldDB" id="J9FQ89"/>
<sequence length="40" mass="4662">MLAKRKASFVGFNGKQTLMQMLDCALWRLLQSVYKLLNLM</sequence>
<dbReference type="EMBL" id="AMCI01004945">
    <property type="protein sequence ID" value="EJW97096.1"/>
    <property type="molecule type" value="Genomic_DNA"/>
</dbReference>
<evidence type="ECO:0000313" key="1">
    <source>
        <dbReference type="EMBL" id="EJW97096.1"/>
    </source>
</evidence>
<comment type="caution">
    <text evidence="1">The sequence shown here is derived from an EMBL/GenBank/DDBJ whole genome shotgun (WGS) entry which is preliminary data.</text>
</comment>
<reference evidence="1" key="1">
    <citation type="journal article" date="2012" name="PLoS ONE">
        <title>Gene sets for utilization of primary and secondary nutrition supplies in the distal gut of endangered iberian lynx.</title>
        <authorList>
            <person name="Alcaide M."/>
            <person name="Messina E."/>
            <person name="Richter M."/>
            <person name="Bargiela R."/>
            <person name="Peplies J."/>
            <person name="Huws S.A."/>
            <person name="Newbold C.J."/>
            <person name="Golyshin P.N."/>
            <person name="Simon M.A."/>
            <person name="Lopez G."/>
            <person name="Yakimov M.M."/>
            <person name="Ferrer M."/>
        </authorList>
    </citation>
    <scope>NUCLEOTIDE SEQUENCE</scope>
</reference>
<name>J9FQ89_9ZZZZ</name>
<protein>
    <submittedName>
        <fullName evidence="1">Uncharacterized protein</fullName>
    </submittedName>
</protein>
<proteinExistence type="predicted"/>
<accession>J9FQ89</accession>
<gene>
    <name evidence="1" type="ORF">EVA_14799</name>
</gene>
<organism evidence="1">
    <name type="scientific">gut metagenome</name>
    <dbReference type="NCBI Taxonomy" id="749906"/>
    <lineage>
        <taxon>unclassified sequences</taxon>
        <taxon>metagenomes</taxon>
        <taxon>organismal metagenomes</taxon>
    </lineage>
</organism>